<proteinExistence type="predicted"/>
<keyword evidence="3" id="KW-1185">Reference proteome</keyword>
<organism evidence="2 3">
    <name type="scientific">Colletotrichum plurivorum</name>
    <dbReference type="NCBI Taxonomy" id="2175906"/>
    <lineage>
        <taxon>Eukaryota</taxon>
        <taxon>Fungi</taxon>
        <taxon>Dikarya</taxon>
        <taxon>Ascomycota</taxon>
        <taxon>Pezizomycotina</taxon>
        <taxon>Sordariomycetes</taxon>
        <taxon>Hypocreomycetidae</taxon>
        <taxon>Glomerellales</taxon>
        <taxon>Glomerellaceae</taxon>
        <taxon>Colletotrichum</taxon>
        <taxon>Colletotrichum orchidearum species complex</taxon>
    </lineage>
</organism>
<name>A0A8H6NDM9_9PEZI</name>
<dbReference type="Proteomes" id="UP000654918">
    <property type="component" value="Unassembled WGS sequence"/>
</dbReference>
<comment type="caution">
    <text evidence="2">The sequence shown here is derived from an EMBL/GenBank/DDBJ whole genome shotgun (WGS) entry which is preliminary data.</text>
</comment>
<evidence type="ECO:0000256" key="1">
    <source>
        <dbReference type="SAM" id="MobiDB-lite"/>
    </source>
</evidence>
<reference evidence="2" key="1">
    <citation type="journal article" date="2020" name="Phytopathology">
        <title>Genome Sequence Resources of Colletotrichum truncatum, C. plurivorum, C. musicola, and C. sojae: Four Species Pathogenic to Soybean (Glycine max).</title>
        <authorList>
            <person name="Rogerio F."/>
            <person name="Boufleur T.R."/>
            <person name="Ciampi-Guillardi M."/>
            <person name="Sukno S.A."/>
            <person name="Thon M.R."/>
            <person name="Massola Junior N.S."/>
            <person name="Baroncelli R."/>
        </authorList>
    </citation>
    <scope>NUCLEOTIDE SEQUENCE</scope>
    <source>
        <strain evidence="2">LFN00145</strain>
    </source>
</reference>
<dbReference type="EMBL" id="WIGO01000113">
    <property type="protein sequence ID" value="KAF6829053.1"/>
    <property type="molecule type" value="Genomic_DNA"/>
</dbReference>
<feature type="compositionally biased region" description="Polar residues" evidence="1">
    <location>
        <begin position="146"/>
        <end position="157"/>
    </location>
</feature>
<feature type="region of interest" description="Disordered" evidence="1">
    <location>
        <begin position="1"/>
        <end position="35"/>
    </location>
</feature>
<evidence type="ECO:0000313" key="3">
    <source>
        <dbReference type="Proteomes" id="UP000654918"/>
    </source>
</evidence>
<dbReference type="AlphaFoldDB" id="A0A8H6NDM9"/>
<accession>A0A8H6NDM9</accession>
<evidence type="ECO:0000313" key="2">
    <source>
        <dbReference type="EMBL" id="KAF6829053.1"/>
    </source>
</evidence>
<gene>
    <name evidence="2" type="ORF">CPLU01_08172</name>
</gene>
<feature type="compositionally biased region" description="Low complexity" evidence="1">
    <location>
        <begin position="112"/>
        <end position="134"/>
    </location>
</feature>
<protein>
    <submittedName>
        <fullName evidence="2">Uncharacterized protein</fullName>
    </submittedName>
</protein>
<feature type="region of interest" description="Disordered" evidence="1">
    <location>
        <begin position="96"/>
        <end position="165"/>
    </location>
</feature>
<feature type="compositionally biased region" description="Basic and acidic residues" evidence="1">
    <location>
        <begin position="1"/>
        <end position="12"/>
    </location>
</feature>
<sequence>MGEMKGGSDRLTQRNGRSPKADGMGWDGMGRARIGDGWTDRRAQKCVAVVSACLTFSLSAGQSGCPSRVTCKPARIDPKVPEANRAGVDVAVVSSKEAQQKPALGISISTDQQAAAPTAAPKSQPASPAAQGPAVRVGGSRLETPQLGQATAQSAPSIRNPLGYA</sequence>